<dbReference type="InterPro" id="IPR017900">
    <property type="entry name" value="4Fe4S_Fe_S_CS"/>
</dbReference>
<proteinExistence type="predicted"/>
<evidence type="ECO:0000256" key="3">
    <source>
        <dbReference type="ARBA" id="ARBA00023014"/>
    </source>
</evidence>
<dbReference type="Proteomes" id="UP000774000">
    <property type="component" value="Unassembled WGS sequence"/>
</dbReference>
<dbReference type="PANTHER" id="PTHR43534">
    <property type="entry name" value="MIND SUPERFAMILY P-LOOP ATPASE CONTAINING AN INSERTED FERREDOXIN DOMAIN"/>
    <property type="match status" value="1"/>
</dbReference>
<evidence type="ECO:0000313" key="6">
    <source>
        <dbReference type="Proteomes" id="UP000774000"/>
    </source>
</evidence>
<sequence>MKKLTVISGKGGTGKTTVTANLAALAQDLVLADCDVDAPNLHLLMNPEVEEQEDYRGAKLAVKDDSKCIDCGKCYELCEFNAVTPDYEINDIKCEGCGLCVAQCPTDALTLEKQVTGDLFYSKSAVGPMVHAKLKIGAENSGKLVSEVKENAEQLAKEEGKDLVLVDGSPGIGCPVIASLNGVDGALIVTEPTQSGLADLKRVLEVVDHFSLPAMVAINKHDLNQNLSQEIKEFCQEKDVKLVGEIPFSTTIVEAMRQGELVMDYAADSEAAEAIEEIWGKVKKEL</sequence>
<organism evidence="5 6">
    <name type="scientific">Halanaerobacter jeridensis</name>
    <dbReference type="NCBI Taxonomy" id="706427"/>
    <lineage>
        <taxon>Bacteria</taxon>
        <taxon>Bacillati</taxon>
        <taxon>Bacillota</taxon>
        <taxon>Clostridia</taxon>
        <taxon>Halanaerobiales</taxon>
        <taxon>Halobacteroidaceae</taxon>
        <taxon>Halanaerobacter</taxon>
    </lineage>
</organism>
<dbReference type="InterPro" id="IPR027417">
    <property type="entry name" value="P-loop_NTPase"/>
</dbReference>
<dbReference type="InterPro" id="IPR017896">
    <property type="entry name" value="4Fe4S_Fe-S-bd"/>
</dbReference>
<keyword evidence="3" id="KW-0411">Iron-sulfur</keyword>
<dbReference type="PROSITE" id="PS00198">
    <property type="entry name" value="4FE4S_FER_1"/>
    <property type="match status" value="1"/>
</dbReference>
<dbReference type="Gene3D" id="3.30.70.20">
    <property type="match status" value="1"/>
</dbReference>
<keyword evidence="2" id="KW-0408">Iron</keyword>
<comment type="caution">
    <text evidence="5">The sequence shown here is derived from an EMBL/GenBank/DDBJ whole genome shotgun (WGS) entry which is preliminary data.</text>
</comment>
<evidence type="ECO:0000256" key="1">
    <source>
        <dbReference type="ARBA" id="ARBA00022723"/>
    </source>
</evidence>
<dbReference type="GO" id="GO:0046872">
    <property type="term" value="F:metal ion binding"/>
    <property type="evidence" value="ECO:0007669"/>
    <property type="project" value="UniProtKB-KW"/>
</dbReference>
<keyword evidence="1" id="KW-0479">Metal-binding</keyword>
<protein>
    <submittedName>
        <fullName evidence="5">MinD superfamily P-loop ATPase</fullName>
    </submittedName>
</protein>
<keyword evidence="6" id="KW-1185">Reference proteome</keyword>
<evidence type="ECO:0000259" key="4">
    <source>
        <dbReference type="PROSITE" id="PS51379"/>
    </source>
</evidence>
<feature type="domain" description="4Fe-4S ferredoxin-type" evidence="4">
    <location>
        <begin position="58"/>
        <end position="84"/>
    </location>
</feature>
<dbReference type="PANTHER" id="PTHR43534:SF1">
    <property type="entry name" value="4FE-4S CLUSTER CONTAINING PARA FAMILY ATPASE PROTEIN"/>
    <property type="match status" value="1"/>
</dbReference>
<dbReference type="Gene3D" id="3.40.50.300">
    <property type="entry name" value="P-loop containing nucleotide triphosphate hydrolases"/>
    <property type="match status" value="1"/>
</dbReference>
<dbReference type="CDD" id="cd03110">
    <property type="entry name" value="SIMIBI_bact_arch"/>
    <property type="match status" value="1"/>
</dbReference>
<evidence type="ECO:0000313" key="5">
    <source>
        <dbReference type="EMBL" id="MBM7556387.1"/>
    </source>
</evidence>
<name>A0A939BP16_9FIRM</name>
<dbReference type="EMBL" id="JAFBDQ010000005">
    <property type="protein sequence ID" value="MBM7556387.1"/>
    <property type="molecule type" value="Genomic_DNA"/>
</dbReference>
<feature type="domain" description="4Fe-4S ferredoxin-type" evidence="4">
    <location>
        <begin position="85"/>
        <end position="114"/>
    </location>
</feature>
<reference evidence="5" key="1">
    <citation type="submission" date="2021-01" db="EMBL/GenBank/DDBJ databases">
        <title>Genomic Encyclopedia of Type Strains, Phase IV (KMG-IV): sequencing the most valuable type-strain genomes for metagenomic binning, comparative biology and taxonomic classification.</title>
        <authorList>
            <person name="Goeker M."/>
        </authorList>
    </citation>
    <scope>NUCLEOTIDE SEQUENCE</scope>
    <source>
        <strain evidence="5">DSM 23230</strain>
    </source>
</reference>
<dbReference type="PROSITE" id="PS51379">
    <property type="entry name" value="4FE4S_FER_2"/>
    <property type="match status" value="2"/>
</dbReference>
<dbReference type="AlphaFoldDB" id="A0A939BP16"/>
<gene>
    <name evidence="5" type="ORF">JOC47_001230</name>
</gene>
<dbReference type="SUPFAM" id="SSF52540">
    <property type="entry name" value="P-loop containing nucleoside triphosphate hydrolases"/>
    <property type="match status" value="1"/>
</dbReference>
<dbReference type="Pfam" id="PF01656">
    <property type="entry name" value="CbiA"/>
    <property type="match status" value="1"/>
</dbReference>
<accession>A0A939BP16</accession>
<dbReference type="InterPro" id="IPR002586">
    <property type="entry name" value="CobQ/CobB/MinD/ParA_Nub-bd_dom"/>
</dbReference>
<dbReference type="RefSeq" id="WP_204701167.1">
    <property type="nucleotide sequence ID" value="NZ_JAFBDQ010000005.1"/>
</dbReference>
<evidence type="ECO:0000256" key="2">
    <source>
        <dbReference type="ARBA" id="ARBA00023004"/>
    </source>
</evidence>
<dbReference type="Pfam" id="PF00037">
    <property type="entry name" value="Fer4"/>
    <property type="match status" value="2"/>
</dbReference>
<dbReference type="GO" id="GO:0051536">
    <property type="term" value="F:iron-sulfur cluster binding"/>
    <property type="evidence" value="ECO:0007669"/>
    <property type="project" value="UniProtKB-KW"/>
</dbReference>